<feature type="chain" id="PRO_5019232172" evidence="1">
    <location>
        <begin position="23"/>
        <end position="572"/>
    </location>
</feature>
<dbReference type="EMBL" id="LR214940">
    <property type="protein sequence ID" value="VEU55410.1"/>
    <property type="molecule type" value="Genomic_DNA"/>
</dbReference>
<reference evidence="3 4" key="1">
    <citation type="submission" date="2019-01" db="EMBL/GenBank/DDBJ databases">
        <authorList>
            <consortium name="Pathogen Informatics"/>
        </authorList>
    </citation>
    <scope>NUCLEOTIDE SEQUENCE [LARGE SCALE GENOMIC DNA]</scope>
    <source>
        <strain evidence="3 4">NCTC10112</strain>
    </source>
</reference>
<gene>
    <name evidence="3" type="ORF">NCTC10112_00212</name>
</gene>
<dbReference type="Proteomes" id="UP000290482">
    <property type="component" value="Chromosome"/>
</dbReference>
<dbReference type="OrthoDB" id="2040956at2"/>
<dbReference type="SUPFAM" id="SSF52096">
    <property type="entry name" value="ClpP/crotonase"/>
    <property type="match status" value="1"/>
</dbReference>
<dbReference type="GO" id="GO:0008236">
    <property type="term" value="F:serine-type peptidase activity"/>
    <property type="evidence" value="ECO:0007669"/>
    <property type="project" value="InterPro"/>
</dbReference>
<evidence type="ECO:0000313" key="4">
    <source>
        <dbReference type="Proteomes" id="UP000290482"/>
    </source>
</evidence>
<feature type="domain" description="Tail specific protease" evidence="2">
    <location>
        <begin position="397"/>
        <end position="553"/>
    </location>
</feature>
<evidence type="ECO:0000256" key="1">
    <source>
        <dbReference type="SAM" id="SignalP"/>
    </source>
</evidence>
<dbReference type="RefSeq" id="WP_022936170.1">
    <property type="nucleotide sequence ID" value="NZ_LR214940.1"/>
</dbReference>
<dbReference type="Gene3D" id="3.90.226.10">
    <property type="entry name" value="2-enoyl-CoA Hydratase, Chain A, domain 1"/>
    <property type="match status" value="1"/>
</dbReference>
<proteinExistence type="predicted"/>
<protein>
    <submittedName>
        <fullName evidence="3">Peptidase, S41 family</fullName>
    </submittedName>
</protein>
<evidence type="ECO:0000259" key="2">
    <source>
        <dbReference type="Pfam" id="PF03572"/>
    </source>
</evidence>
<sequence>MKKTTLKFLPFFALPIGSAIFATSCYNQVENDNNADIKTKSYYFKNLSDEYTINDNYINTYTINNSETLYVSIEEMMKYLNGFVDYNVFNKKWNFFSKEPSYTYYWYNNMTKYTMTINWTKNTIKVNNLNYFDNVNYTQNTDYGRQLKYFNYDVQNKPGTNGSVTFDLGKYDFDILNYKKKILIPFPIFNTLFCNTNYYSLYFNGDTIFGIDRWLSDNMQGIERIKTGSLNNKIASEQYRKDTFNHLCFSLDYFYGLKDHKGIKSFIEYFNENIDIKQKILSSDKNTFSYAYAKLINSNFNELHSTMLSLSFYNDKNDRLRSFLQANPDVASSTKREEFNNISNFLERKRQQRFGVEKTPIVRFKNNMAIISFDSFETGSNEEVTRTNNYDYDTFYLFKYAMKQIIKKPEITKIVVDLSLNGGGNVGAMRKALGYLTDAIINTYQFNSLSKEYTEIGNKVDINLDGKYKFNESYSNYEWYVLTGLNTFSAANQFASIAKDMKIATLIGKKSGGGMCSIMPLVLNDGTTLIISSNNCAINKQKQYIEDGIEPKLNLEYKYFYDDDALLNLINN</sequence>
<accession>A0A448ZVY8</accession>
<dbReference type="GO" id="GO:0006508">
    <property type="term" value="P:proteolysis"/>
    <property type="evidence" value="ECO:0007669"/>
    <property type="project" value="InterPro"/>
</dbReference>
<keyword evidence="4" id="KW-1185">Reference proteome</keyword>
<dbReference type="InterPro" id="IPR005151">
    <property type="entry name" value="Tail-specific_protease"/>
</dbReference>
<keyword evidence="1" id="KW-0732">Signal</keyword>
<dbReference type="Pfam" id="PF03572">
    <property type="entry name" value="Peptidase_S41"/>
    <property type="match status" value="1"/>
</dbReference>
<evidence type="ECO:0000313" key="3">
    <source>
        <dbReference type="EMBL" id="VEU55410.1"/>
    </source>
</evidence>
<dbReference type="AlphaFoldDB" id="A0A448ZVY8"/>
<dbReference type="PROSITE" id="PS51257">
    <property type="entry name" value="PROKAR_LIPOPROTEIN"/>
    <property type="match status" value="1"/>
</dbReference>
<name>A0A448ZVY8_METOS</name>
<dbReference type="KEGG" id="mob:NCTC10112_00212"/>
<feature type="signal peptide" evidence="1">
    <location>
        <begin position="1"/>
        <end position="22"/>
    </location>
</feature>
<organism evidence="3 4">
    <name type="scientific">Metamycoplasma orale</name>
    <name type="common">Mycoplasma orale</name>
    <dbReference type="NCBI Taxonomy" id="2121"/>
    <lineage>
        <taxon>Bacteria</taxon>
        <taxon>Bacillati</taxon>
        <taxon>Mycoplasmatota</taxon>
        <taxon>Mycoplasmoidales</taxon>
        <taxon>Metamycoplasmataceae</taxon>
        <taxon>Metamycoplasma</taxon>
    </lineage>
</organism>
<dbReference type="InterPro" id="IPR029045">
    <property type="entry name" value="ClpP/crotonase-like_dom_sf"/>
</dbReference>